<evidence type="ECO:0000259" key="2">
    <source>
        <dbReference type="Pfam" id="PF09743"/>
    </source>
</evidence>
<dbReference type="PANTHER" id="PTHR31057">
    <property type="entry name" value="E3 UFM1-PROTEIN LIGASE 1"/>
    <property type="match status" value="1"/>
</dbReference>
<evidence type="ECO:0000313" key="4">
    <source>
        <dbReference type="EMBL" id="CAE4627219.1"/>
    </source>
</evidence>
<gene>
    <name evidence="3" type="ORF">DBRI00130_LOCUS25406</name>
    <name evidence="4" type="ORF">DBRI00130_LOCUS25408</name>
</gene>
<protein>
    <recommendedName>
        <fullName evidence="2">E3 UFM1-protein ligase 1-like N-terminal domain-containing protein</fullName>
    </recommendedName>
</protein>
<proteinExistence type="predicted"/>
<dbReference type="InterPro" id="IPR018611">
    <property type="entry name" value="Ufl1"/>
</dbReference>
<dbReference type="GO" id="GO:0032434">
    <property type="term" value="P:regulation of proteasomal ubiquitin-dependent protein catabolic process"/>
    <property type="evidence" value="ECO:0007669"/>
    <property type="project" value="TreeGrafter"/>
</dbReference>
<feature type="region of interest" description="Disordered" evidence="1">
    <location>
        <begin position="463"/>
        <end position="500"/>
    </location>
</feature>
<evidence type="ECO:0000256" key="1">
    <source>
        <dbReference type="SAM" id="MobiDB-lite"/>
    </source>
</evidence>
<dbReference type="GO" id="GO:0034976">
    <property type="term" value="P:response to endoplasmic reticulum stress"/>
    <property type="evidence" value="ECO:0007669"/>
    <property type="project" value="TreeGrafter"/>
</dbReference>
<reference evidence="3" key="1">
    <citation type="submission" date="2021-01" db="EMBL/GenBank/DDBJ databases">
        <authorList>
            <person name="Corre E."/>
            <person name="Pelletier E."/>
            <person name="Niang G."/>
            <person name="Scheremetjew M."/>
            <person name="Finn R."/>
            <person name="Kale V."/>
            <person name="Holt S."/>
            <person name="Cochrane G."/>
            <person name="Meng A."/>
            <person name="Brown T."/>
            <person name="Cohen L."/>
        </authorList>
    </citation>
    <scope>NUCLEOTIDE SEQUENCE</scope>
    <source>
        <strain evidence="3">GSO104</strain>
    </source>
</reference>
<dbReference type="GO" id="GO:0005789">
    <property type="term" value="C:endoplasmic reticulum membrane"/>
    <property type="evidence" value="ECO:0007669"/>
    <property type="project" value="TreeGrafter"/>
</dbReference>
<feature type="compositionally biased region" description="Basic residues" evidence="1">
    <location>
        <begin position="480"/>
        <end position="497"/>
    </location>
</feature>
<dbReference type="PANTHER" id="PTHR31057:SF0">
    <property type="entry name" value="E3 UFM1-PROTEIN LIGASE 1"/>
    <property type="match status" value="1"/>
</dbReference>
<dbReference type="Pfam" id="PF09743">
    <property type="entry name" value="E3_UFM1_ligase"/>
    <property type="match status" value="1"/>
</dbReference>
<evidence type="ECO:0000313" key="3">
    <source>
        <dbReference type="EMBL" id="CAE4627214.1"/>
    </source>
</evidence>
<organism evidence="3">
    <name type="scientific">Ditylum brightwellii</name>
    <dbReference type="NCBI Taxonomy" id="49249"/>
    <lineage>
        <taxon>Eukaryota</taxon>
        <taxon>Sar</taxon>
        <taxon>Stramenopiles</taxon>
        <taxon>Ochrophyta</taxon>
        <taxon>Bacillariophyta</taxon>
        <taxon>Mediophyceae</taxon>
        <taxon>Lithodesmiophycidae</taxon>
        <taxon>Lithodesmiales</taxon>
        <taxon>Lithodesmiaceae</taxon>
        <taxon>Ditylum</taxon>
    </lineage>
</organism>
<dbReference type="GO" id="GO:1990592">
    <property type="term" value="P:protein K69-linked ufmylation"/>
    <property type="evidence" value="ECO:0007669"/>
    <property type="project" value="TreeGrafter"/>
</dbReference>
<feature type="domain" description="E3 UFM1-protein ligase 1-like N-terminal" evidence="2">
    <location>
        <begin position="99"/>
        <end position="322"/>
    </location>
</feature>
<sequence>MGDDSNASHKQSSTIPASILTKEKLAKEIEEFLNNESKYGREGIISISNAAKLFQVAQIDIKRAVAVAQASTTTNSTMNRDDAKEEEEEATKIYQIGTDILSETYVYDSILHILHSNLPLSGGRMSTSDIISNILPAPIVLDETNIFRRMVEEQLNAIVISSSTSINGNNDDDVVFMWAKGKREIVTKEYVRRLKCEVRGVMGGLTVPTPLESLVPEYGWDLTLLTEQVQSMCLDCTLPGELHGSIGVGGVRVSGDNTASTASSLTTQRDSYSSTTATPTLQTAAIYIPNLYTFMQRKSVHDFFKTNGYITVKTCRSMGISDGRIGDYVSKLFPKAICLSSAIINSDIIVSLIESAVQESILSNTFVDLKMHLPEALWADKDDVSKILYDFVLPNLTEERSGASIGKSLADGVDVIYGEEALYFSSGMVRCIRETILPPLVETYGKSRAKEIDFAMSEVKKQKSSSSCHEEGELTPAKGGKSKKSKKQPTRGKRLSKKTVPAVSFTERDLSSTAGYASGVVPLCQVAKRIAEKYPDLSGIQDAHGGLVDDANEECLPQWENDDVRSGRENVEDGGEGPLYEFCRRALYTLKFQDACDRAVQAELDKIISTKQGLVSSRTDGASRVRSIEDAFEDPSCFAAACQQVQMFAKSVLALSSCCDNSEIAARLEHDFLTGCAANFARRITEYCLFKNDVGGGIFIFGPDKESSSDQKREDHSVLPSFCLPVDVATRSFNNVYLSCTPAADGKSRDPLSLLRQEFPGSVGIGLARMWMLCGGECYLGGKKTSGDGNELFQKGNLKGFLCHVEESCLSICGLPFKILDKKGEKQVMFARKRSLKHALQLACEGKDVVNLSILLIFQQVKHLAIYNSDYTNDILDMLSTEKRISHDIFLKLKELQDSLQQTKEVPDGLIEKVRTFGLSKDISKHIME</sequence>
<dbReference type="EMBL" id="HBNS01032439">
    <property type="protein sequence ID" value="CAE4627219.1"/>
    <property type="molecule type" value="Transcribed_RNA"/>
</dbReference>
<name>A0A6V2IWD4_9STRA</name>
<dbReference type="EMBL" id="HBNS01032436">
    <property type="protein sequence ID" value="CAE4627214.1"/>
    <property type="molecule type" value="Transcribed_RNA"/>
</dbReference>
<accession>A0A6V2IWD4</accession>
<dbReference type="AlphaFoldDB" id="A0A6V2IWD4"/>
<dbReference type="InterPro" id="IPR056579">
    <property type="entry name" value="Ufl1_N"/>
</dbReference>
<dbReference type="GO" id="GO:0061666">
    <property type="term" value="F:UFM1 ligase activity"/>
    <property type="evidence" value="ECO:0007669"/>
    <property type="project" value="InterPro"/>
</dbReference>